<feature type="non-terminal residue" evidence="1">
    <location>
        <position position="248"/>
    </location>
</feature>
<dbReference type="EMBL" id="BART01028865">
    <property type="protein sequence ID" value="GAG94239.1"/>
    <property type="molecule type" value="Genomic_DNA"/>
</dbReference>
<name>X1BE65_9ZZZZ</name>
<gene>
    <name evidence="1" type="ORF">S01H4_50789</name>
</gene>
<evidence type="ECO:0000313" key="1">
    <source>
        <dbReference type="EMBL" id="GAG94239.1"/>
    </source>
</evidence>
<protein>
    <submittedName>
        <fullName evidence="1">Uncharacterized protein</fullName>
    </submittedName>
</protein>
<reference evidence="1" key="1">
    <citation type="journal article" date="2014" name="Front. Microbiol.">
        <title>High frequency of phylogenetically diverse reductive dehalogenase-homologous genes in deep subseafloor sedimentary metagenomes.</title>
        <authorList>
            <person name="Kawai M."/>
            <person name="Futagami T."/>
            <person name="Toyoda A."/>
            <person name="Takaki Y."/>
            <person name="Nishi S."/>
            <person name="Hori S."/>
            <person name="Arai W."/>
            <person name="Tsubouchi T."/>
            <person name="Morono Y."/>
            <person name="Uchiyama I."/>
            <person name="Ito T."/>
            <person name="Fujiyama A."/>
            <person name="Inagaki F."/>
            <person name="Takami H."/>
        </authorList>
    </citation>
    <scope>NUCLEOTIDE SEQUENCE</scope>
    <source>
        <strain evidence="1">Expedition CK06-06</strain>
    </source>
</reference>
<comment type="caution">
    <text evidence="1">The sequence shown here is derived from an EMBL/GenBank/DDBJ whole genome shotgun (WGS) entry which is preliminary data.</text>
</comment>
<sequence>METWLTTQQAGILLSRRRITADYFNIIAASEGYEKIIGEGVYESGLPYPSVPDFVAYARYHGNPEDTRGMVSEWFGLLDRDYKVWDWLGKQRLNTMQAQALFRRGLITGSGLASELAKIGWSGEDRTNVQELGWSIPNAMLLVQGNLMQNASPSTIINDITKADIHPKYTTKYLDAVLTKPSTQDIIAYQLRKDPGLTGLDSELKRIGVHPEYIPLYQELAQVIPGVSDIISMGVREAFSPEIANAFG</sequence>
<accession>X1BE65</accession>
<proteinExistence type="predicted"/>
<dbReference type="AlphaFoldDB" id="X1BE65"/>
<organism evidence="1">
    <name type="scientific">marine sediment metagenome</name>
    <dbReference type="NCBI Taxonomy" id="412755"/>
    <lineage>
        <taxon>unclassified sequences</taxon>
        <taxon>metagenomes</taxon>
        <taxon>ecological metagenomes</taxon>
    </lineage>
</organism>